<organism evidence="1 2">
    <name type="scientific">Brevundimonas aurantiaca</name>
    <dbReference type="NCBI Taxonomy" id="74316"/>
    <lineage>
        <taxon>Bacteria</taxon>
        <taxon>Pseudomonadati</taxon>
        <taxon>Pseudomonadota</taxon>
        <taxon>Alphaproteobacteria</taxon>
        <taxon>Caulobacterales</taxon>
        <taxon>Caulobacteraceae</taxon>
        <taxon>Brevundimonas</taxon>
    </lineage>
</organism>
<sequence length="972" mass="107829">MADGPSPAQLSRVLRYHLNELGALNAHHDFEHLTRHVARARLYSNILPATGPVSAGGDGGRDFESFRTNLPLPLTANSPFVAQASGAREVVFACSLEKRIEPKIKKDVKSIVAGGAVDEIVYFCEADFPIGRRRRLQKWARDEHNIELRIFDGQAIAEWLADRDLFWIAQQYLSLPAEIGPAGPASGDGYDDRLARWRDREPLVISQADFTDIKRGVRRATFDIEARHDLRFWISKMEVFAAHEAAPRGLARNAAYEIAVASLRGFGDLNPQAHRLRDYYSDVGEWTGQADLQNAATLLVYAHGGLLHSTYHGSLDELVEWRNTLLDVIDREIETAPGPVRRTGLLRVRGHISGLPSAPDAPSDPNASRLDWGRMLDEAKSTPLFPIEDFSDFLTKVIAIAGEDAELLALAERADELIAERAGGAVAGEKALKRALALLDNDHPLTAIRELHKAKAKWFSGDRIEGAVRVMLLLAGCYRDLGLTYAAKNYALAAAFIAEYHPEDALGPLLPTARLSVADFEDNAGCAVGFIQAMAAMLRAHVQHQADPLDLEKHSDLNVNIGQLTTWRGALLRLAPEALPTFDRLYADWPPVLWDPIRSASESADGFWIQDNPDELWERLQEAFLDRPFSDFGPKRTVRWRAMDIDWTCVFENRYAVVPEAEQVIASLQLFAVILLRVDLVTLPGEVHIDVRVDPTHAEPAFEEVEPSTPTTIRTFSLTLPSGGPPDPWPMIQGVLAPILGALSLLPPKEAAEALSDQVEALAGELFTARPYPELYRDLISEEAFGEAIRQALPTIEPERVFELRKIEALSGPTGPGPGYDADEAALSIEQRYNRSFAYLRHTLPVILADPDVRARLAAMRDEGLKDWEILSILANIALNARFSFDVAGRPSREVMEKAKAELNRPEEPDEALSAEAFSDEAIRVNRLMFIGAHVGSWGLQGGRMRDPDALEALLIRRYGLRRDDVDHEPLF</sequence>
<proteinExistence type="predicted"/>
<reference evidence="1 2" key="1">
    <citation type="submission" date="2020-08" db="EMBL/GenBank/DDBJ databases">
        <title>Genomic Encyclopedia of Type Strains, Phase IV (KMG-IV): sequencing the most valuable type-strain genomes for metagenomic binning, comparative biology and taxonomic classification.</title>
        <authorList>
            <person name="Goeker M."/>
        </authorList>
    </citation>
    <scope>NUCLEOTIDE SEQUENCE [LARGE SCALE GENOMIC DNA]</scope>
    <source>
        <strain evidence="1 2">DSM 4731</strain>
    </source>
</reference>
<name>A0A7W9C3V4_9CAUL</name>
<comment type="caution">
    <text evidence="1">The sequence shown here is derived from an EMBL/GenBank/DDBJ whole genome shotgun (WGS) entry which is preliminary data.</text>
</comment>
<accession>A0A7W9C3V4</accession>
<keyword evidence="2" id="KW-1185">Reference proteome</keyword>
<dbReference type="EMBL" id="JACHOQ010000001">
    <property type="protein sequence ID" value="MBB5738616.1"/>
    <property type="molecule type" value="Genomic_DNA"/>
</dbReference>
<evidence type="ECO:0000313" key="1">
    <source>
        <dbReference type="EMBL" id="MBB5738616.1"/>
    </source>
</evidence>
<gene>
    <name evidence="1" type="ORF">GGQ93_000307</name>
</gene>
<dbReference type="AlphaFoldDB" id="A0A7W9C3V4"/>
<dbReference type="Proteomes" id="UP000527324">
    <property type="component" value="Unassembled WGS sequence"/>
</dbReference>
<dbReference type="RefSeq" id="WP_054766362.1">
    <property type="nucleotide sequence ID" value="NZ_CAJFZW010000041.1"/>
</dbReference>
<evidence type="ECO:0000313" key="2">
    <source>
        <dbReference type="Proteomes" id="UP000527324"/>
    </source>
</evidence>
<protein>
    <submittedName>
        <fullName evidence="1">Uncharacterized protein</fullName>
    </submittedName>
</protein>